<protein>
    <submittedName>
        <fullName evidence="3">Uncharacterized protein</fullName>
    </submittedName>
</protein>
<evidence type="ECO:0000256" key="1">
    <source>
        <dbReference type="SAM" id="MobiDB-lite"/>
    </source>
</evidence>
<evidence type="ECO:0000313" key="4">
    <source>
        <dbReference type="Proteomes" id="UP001244011"/>
    </source>
</evidence>
<keyword evidence="2" id="KW-0472">Membrane</keyword>
<reference evidence="3" key="1">
    <citation type="submission" date="2023-06" db="EMBL/GenBank/DDBJ databases">
        <title>Genome-scale phylogeny and comparative genomics of the fungal order Sordariales.</title>
        <authorList>
            <consortium name="Lawrence Berkeley National Laboratory"/>
            <person name="Hensen N."/>
            <person name="Bonometti L."/>
            <person name="Westerberg I."/>
            <person name="Brannstrom I.O."/>
            <person name="Guillou S."/>
            <person name="Cros-Aarteil S."/>
            <person name="Calhoun S."/>
            <person name="Haridas S."/>
            <person name="Kuo A."/>
            <person name="Mondo S."/>
            <person name="Pangilinan J."/>
            <person name="Riley R."/>
            <person name="Labutti K."/>
            <person name="Andreopoulos B."/>
            <person name="Lipzen A."/>
            <person name="Chen C."/>
            <person name="Yanf M."/>
            <person name="Daum C."/>
            <person name="Ng V."/>
            <person name="Clum A."/>
            <person name="Steindorff A."/>
            <person name="Ohm R."/>
            <person name="Martin F."/>
            <person name="Silar P."/>
            <person name="Natvig D."/>
            <person name="Lalanne C."/>
            <person name="Gautier V."/>
            <person name="Ament-Velasquez S.L."/>
            <person name="Kruys A."/>
            <person name="Hutchinson M.I."/>
            <person name="Powell A.J."/>
            <person name="Barry K."/>
            <person name="Miller A.N."/>
            <person name="Grigoriev I.V."/>
            <person name="Debuchy R."/>
            <person name="Gladieux P."/>
            <person name="Thoren M.H."/>
            <person name="Johannesson H."/>
        </authorList>
    </citation>
    <scope>NUCLEOTIDE SEQUENCE</scope>
    <source>
        <strain evidence="3">8032-3</strain>
    </source>
</reference>
<evidence type="ECO:0000313" key="3">
    <source>
        <dbReference type="EMBL" id="KAK1762045.1"/>
    </source>
</evidence>
<feature type="transmembrane region" description="Helical" evidence="2">
    <location>
        <begin position="34"/>
        <end position="56"/>
    </location>
</feature>
<accession>A0AAJ0FIF2</accession>
<organism evidence="3 4">
    <name type="scientific">Phialemonium atrogriseum</name>
    <dbReference type="NCBI Taxonomy" id="1093897"/>
    <lineage>
        <taxon>Eukaryota</taxon>
        <taxon>Fungi</taxon>
        <taxon>Dikarya</taxon>
        <taxon>Ascomycota</taxon>
        <taxon>Pezizomycotina</taxon>
        <taxon>Sordariomycetes</taxon>
        <taxon>Sordariomycetidae</taxon>
        <taxon>Cephalothecales</taxon>
        <taxon>Cephalothecaceae</taxon>
        <taxon>Phialemonium</taxon>
    </lineage>
</organism>
<evidence type="ECO:0000256" key="2">
    <source>
        <dbReference type="SAM" id="Phobius"/>
    </source>
</evidence>
<sequence length="81" mass="8897">MLVVARDLVRYSETAPSDVEIHPEKSSTLKVGPIVGIGAGCLIFVLAAACGIAIYMRRRRERREKRPEDDAISLESGRGRS</sequence>
<comment type="caution">
    <text evidence="3">The sequence shown here is derived from an EMBL/GenBank/DDBJ whole genome shotgun (WGS) entry which is preliminary data.</text>
</comment>
<proteinExistence type="predicted"/>
<keyword evidence="2" id="KW-1133">Transmembrane helix</keyword>
<keyword evidence="2" id="KW-0812">Transmembrane</keyword>
<gene>
    <name evidence="3" type="ORF">QBC33DRAFT_564181</name>
</gene>
<name>A0AAJ0FIF2_9PEZI</name>
<dbReference type="GeneID" id="85313529"/>
<keyword evidence="4" id="KW-1185">Reference proteome</keyword>
<dbReference type="EMBL" id="MU839044">
    <property type="protein sequence ID" value="KAK1762045.1"/>
    <property type="molecule type" value="Genomic_DNA"/>
</dbReference>
<dbReference type="AlphaFoldDB" id="A0AAJ0FIF2"/>
<feature type="region of interest" description="Disordered" evidence="1">
    <location>
        <begin position="60"/>
        <end position="81"/>
    </location>
</feature>
<dbReference type="Proteomes" id="UP001244011">
    <property type="component" value="Unassembled WGS sequence"/>
</dbReference>
<dbReference type="RefSeq" id="XP_060278258.1">
    <property type="nucleotide sequence ID" value="XM_060430342.1"/>
</dbReference>